<dbReference type="Proteomes" id="UP000078200">
    <property type="component" value="Unassembled WGS sequence"/>
</dbReference>
<sequence>MYEIVHRNQHLQQILLPSQLLAGINNIQSSQYETLKDHTMPCFVAPVLLRLPPNYQEICSKQNFKTNQFFWYFYLNNGASDCCILSERFGSDNLNNEYGGFCILIIIAKYGAVIVLTISQKKT</sequence>
<protein>
    <submittedName>
        <fullName evidence="2">Uncharacterized protein</fullName>
    </submittedName>
</protein>
<dbReference type="EnsemblMetazoa" id="GAUT004922-RA">
    <property type="protein sequence ID" value="GAUT004922-PA"/>
    <property type="gene ID" value="GAUT004922"/>
</dbReference>
<name>A0A1A9UHD9_GLOAU</name>
<organism evidence="2 3">
    <name type="scientific">Glossina austeni</name>
    <name type="common">Savannah tsetse fly</name>
    <dbReference type="NCBI Taxonomy" id="7395"/>
    <lineage>
        <taxon>Eukaryota</taxon>
        <taxon>Metazoa</taxon>
        <taxon>Ecdysozoa</taxon>
        <taxon>Arthropoda</taxon>
        <taxon>Hexapoda</taxon>
        <taxon>Insecta</taxon>
        <taxon>Pterygota</taxon>
        <taxon>Neoptera</taxon>
        <taxon>Endopterygota</taxon>
        <taxon>Diptera</taxon>
        <taxon>Brachycera</taxon>
        <taxon>Muscomorpha</taxon>
        <taxon>Hippoboscoidea</taxon>
        <taxon>Glossinidae</taxon>
        <taxon>Glossina</taxon>
    </lineage>
</organism>
<evidence type="ECO:0000313" key="2">
    <source>
        <dbReference type="EnsemblMetazoa" id="GAUT004922-PA"/>
    </source>
</evidence>
<keyword evidence="3" id="KW-1185">Reference proteome</keyword>
<dbReference type="AlphaFoldDB" id="A0A1A9UHD9"/>
<evidence type="ECO:0000256" key="1">
    <source>
        <dbReference type="SAM" id="Phobius"/>
    </source>
</evidence>
<reference evidence="2" key="1">
    <citation type="submission" date="2020-05" db="UniProtKB">
        <authorList>
            <consortium name="EnsemblMetazoa"/>
        </authorList>
    </citation>
    <scope>IDENTIFICATION</scope>
    <source>
        <strain evidence="2">TTRI</strain>
    </source>
</reference>
<proteinExistence type="predicted"/>
<evidence type="ECO:0000313" key="3">
    <source>
        <dbReference type="Proteomes" id="UP000078200"/>
    </source>
</evidence>
<keyword evidence="1" id="KW-1133">Transmembrane helix</keyword>
<feature type="transmembrane region" description="Helical" evidence="1">
    <location>
        <begin position="98"/>
        <end position="118"/>
    </location>
</feature>
<dbReference type="VEuPathDB" id="VectorBase:GAUT004922"/>
<keyword evidence="1" id="KW-0472">Membrane</keyword>
<keyword evidence="1" id="KW-0812">Transmembrane</keyword>
<accession>A0A1A9UHD9</accession>